<comment type="caution">
    <text evidence="2">The sequence shown here is derived from an EMBL/GenBank/DDBJ whole genome shotgun (WGS) entry which is preliminary data.</text>
</comment>
<dbReference type="Proteomes" id="UP000560658">
    <property type="component" value="Unassembled WGS sequence"/>
</dbReference>
<gene>
    <name evidence="2" type="ORF">GGR06_003093</name>
</gene>
<keyword evidence="3" id="KW-1185">Reference proteome</keyword>
<dbReference type="EMBL" id="JACIER010000014">
    <property type="protein sequence ID" value="MBB4045281.1"/>
    <property type="molecule type" value="Genomic_DNA"/>
</dbReference>
<keyword evidence="1" id="KW-0812">Transmembrane</keyword>
<accession>A0A840D2N0</accession>
<keyword evidence="1" id="KW-0472">Membrane</keyword>
<protein>
    <submittedName>
        <fullName evidence="2">Uncharacterized protein</fullName>
    </submittedName>
</protein>
<name>A0A840D2N0_9BACE</name>
<sequence length="65" mass="7718">MDHRLWSWLQNPEAELLRRYPHRRLAGLAVKRRKHGMKDGALVWLPLIWIMTLFNCKSLVNPVNA</sequence>
<evidence type="ECO:0000313" key="3">
    <source>
        <dbReference type="Proteomes" id="UP000560658"/>
    </source>
</evidence>
<dbReference type="AlphaFoldDB" id="A0A840D2N0"/>
<evidence type="ECO:0000256" key="1">
    <source>
        <dbReference type="SAM" id="Phobius"/>
    </source>
</evidence>
<keyword evidence="1" id="KW-1133">Transmembrane helix</keyword>
<reference evidence="2" key="1">
    <citation type="submission" date="2020-08" db="EMBL/GenBank/DDBJ databases">
        <title>Genomic Encyclopedia of Type Strains, Phase IV (KMG-IV): sequencing the most valuable type-strain genomes for metagenomic binning, comparative biology and taxonomic classification.</title>
        <authorList>
            <person name="Goeker M."/>
        </authorList>
    </citation>
    <scope>NUCLEOTIDE SEQUENCE [LARGE SCALE GENOMIC DNA]</scope>
    <source>
        <strain evidence="2">DSM 105720</strain>
    </source>
</reference>
<organism evidence="2 3">
    <name type="scientific">Bacteroides reticulotermitis</name>
    <dbReference type="NCBI Taxonomy" id="1133319"/>
    <lineage>
        <taxon>Bacteria</taxon>
        <taxon>Pseudomonadati</taxon>
        <taxon>Bacteroidota</taxon>
        <taxon>Bacteroidia</taxon>
        <taxon>Bacteroidales</taxon>
        <taxon>Bacteroidaceae</taxon>
        <taxon>Bacteroides</taxon>
    </lineage>
</organism>
<feature type="transmembrane region" description="Helical" evidence="1">
    <location>
        <begin position="41"/>
        <end position="60"/>
    </location>
</feature>
<proteinExistence type="predicted"/>
<evidence type="ECO:0000313" key="2">
    <source>
        <dbReference type="EMBL" id="MBB4045281.1"/>
    </source>
</evidence>